<sequence>MRRNADMQPLFFGLICLALVALAVSAVLFGVALSIRNKGLEIYLVVSLSILGFVQALVSLGGWSLMDPYSKSTLHVCSLVGPVTSITQFASMLVVGLIAVVRFTTIARKCLCDKVWIPIVMYFVGYIALVVVVRDGFAIYPVSMGCPLYSDHSSLSSATVFMLGLSCLMQIGMTLFSTISLNGLEEVHMWPSADPPKHRKSCYASTLTPHERQILKRDPHDSLRSITCTILYTTLVFTASIIAITQSSKAFPNSTLIDSLATVATALPPVANPMFILLTHATLYHRLSSILHLSTKPSQ</sequence>
<keyword evidence="2" id="KW-1185">Reference proteome</keyword>
<dbReference type="Proteomes" id="UP001165960">
    <property type="component" value="Unassembled WGS sequence"/>
</dbReference>
<protein>
    <submittedName>
        <fullName evidence="1">Uncharacterized protein</fullName>
    </submittedName>
</protein>
<comment type="caution">
    <text evidence="1">The sequence shown here is derived from an EMBL/GenBank/DDBJ whole genome shotgun (WGS) entry which is preliminary data.</text>
</comment>
<evidence type="ECO:0000313" key="2">
    <source>
        <dbReference type="Proteomes" id="UP001165960"/>
    </source>
</evidence>
<dbReference type="EMBL" id="QTSX02000146">
    <property type="protein sequence ID" value="KAJ9088172.1"/>
    <property type="molecule type" value="Genomic_DNA"/>
</dbReference>
<proteinExistence type="predicted"/>
<gene>
    <name evidence="1" type="ORF">DSO57_1025724</name>
</gene>
<reference evidence="1" key="1">
    <citation type="submission" date="2022-04" db="EMBL/GenBank/DDBJ databases">
        <title>Genome of the entomopathogenic fungus Entomophthora muscae.</title>
        <authorList>
            <person name="Elya C."/>
            <person name="Lovett B.R."/>
            <person name="Lee E."/>
            <person name="Macias A.M."/>
            <person name="Hajek A.E."/>
            <person name="De Bivort B.L."/>
            <person name="Kasson M.T."/>
            <person name="De Fine Licht H.H."/>
            <person name="Stajich J.E."/>
        </authorList>
    </citation>
    <scope>NUCLEOTIDE SEQUENCE</scope>
    <source>
        <strain evidence="1">Berkeley</strain>
    </source>
</reference>
<evidence type="ECO:0000313" key="1">
    <source>
        <dbReference type="EMBL" id="KAJ9088172.1"/>
    </source>
</evidence>
<name>A0ACC2UP88_9FUNG</name>
<accession>A0ACC2UP88</accession>
<organism evidence="1 2">
    <name type="scientific">Entomophthora muscae</name>
    <dbReference type="NCBI Taxonomy" id="34485"/>
    <lineage>
        <taxon>Eukaryota</taxon>
        <taxon>Fungi</taxon>
        <taxon>Fungi incertae sedis</taxon>
        <taxon>Zoopagomycota</taxon>
        <taxon>Entomophthoromycotina</taxon>
        <taxon>Entomophthoromycetes</taxon>
        <taxon>Entomophthorales</taxon>
        <taxon>Entomophthoraceae</taxon>
        <taxon>Entomophthora</taxon>
    </lineage>
</organism>